<comment type="caution">
    <text evidence="5">The sequence shown here is derived from an EMBL/GenBank/DDBJ whole genome shotgun (WGS) entry which is preliminary data.</text>
</comment>
<feature type="site" description="Could be important to modulate the pK values of the two catalytic cysteine residues" evidence="3">
    <location>
        <position position="209"/>
    </location>
</feature>
<evidence type="ECO:0000313" key="6">
    <source>
        <dbReference type="Proteomes" id="UP000886814"/>
    </source>
</evidence>
<evidence type="ECO:0000313" key="5">
    <source>
        <dbReference type="EMBL" id="HIV38580.1"/>
    </source>
</evidence>
<keyword evidence="3" id="KW-0028">Amino-acid biosynthesis</keyword>
<evidence type="ECO:0000256" key="3">
    <source>
        <dbReference type="HAMAP-Rule" id="MF_00197"/>
    </source>
</evidence>
<dbReference type="GO" id="GO:0008837">
    <property type="term" value="F:diaminopimelate epimerase activity"/>
    <property type="evidence" value="ECO:0007669"/>
    <property type="project" value="UniProtKB-UniRule"/>
</dbReference>
<comment type="pathway">
    <text evidence="3">Amino-acid biosynthesis; L-lysine biosynthesis via DAP pathway; DL-2,6-diaminopimelate from LL-2,6-diaminopimelate: step 1/1.</text>
</comment>
<dbReference type="EMBL" id="DXIQ01000036">
    <property type="protein sequence ID" value="HIV38580.1"/>
    <property type="molecule type" value="Genomic_DNA"/>
</dbReference>
<reference evidence="5" key="2">
    <citation type="submission" date="2021-04" db="EMBL/GenBank/DDBJ databases">
        <authorList>
            <person name="Gilroy R."/>
        </authorList>
    </citation>
    <scope>NUCLEOTIDE SEQUENCE</scope>
    <source>
        <strain evidence="5">CHK195-9823</strain>
    </source>
</reference>
<proteinExistence type="inferred from homology"/>
<sequence>MEFYKYHSLGNDYLVYDIRKNREELDQEKIVRVCSRNFGIGSDGIVAGPYEKEGELFVRVFNPDGTEAEQGGNALRIFAHYLRATGDIQKESFSLATKSGISQIRFLNREGNRIQMTMGRLDFSSRTLGLSGPDRETVHEFYNFGGEEYDCTCVSAGNPHCVIILEDIDRETVCRIGKYSERAACFPEGINTEIVKILDKNNIQIEVFERGAGYTLASATGACGAAGAAYKRGLIDSDVMVHMPGGKLWTQIDDQWNVKMIGSAKRICKIQLFEDFFQGI</sequence>
<feature type="binding site" evidence="3">
    <location>
        <begin position="209"/>
        <end position="210"/>
    </location>
    <ligand>
        <name>substrate</name>
    </ligand>
</feature>
<feature type="binding site" evidence="3">
    <location>
        <position position="158"/>
    </location>
    <ligand>
        <name>substrate</name>
    </ligand>
</feature>
<dbReference type="GO" id="GO:0005829">
    <property type="term" value="C:cytosol"/>
    <property type="evidence" value="ECO:0007669"/>
    <property type="project" value="TreeGrafter"/>
</dbReference>
<comment type="subunit">
    <text evidence="3">Homodimer.</text>
</comment>
<comment type="function">
    <text evidence="3">Catalyzes the stereoinversion of LL-2,6-diaminopimelate (L,L-DAP) to meso-diaminopimelate (meso-DAP), a precursor of L-lysine and an essential component of the bacterial peptidoglycan.</text>
</comment>
<feature type="binding site" evidence="3">
    <location>
        <position position="191"/>
    </location>
    <ligand>
        <name>substrate</name>
    </ligand>
</feature>
<protein>
    <recommendedName>
        <fullName evidence="3 4">Diaminopimelate epimerase</fullName>
        <shortName evidence="3">DAP epimerase</shortName>
        <ecNumber evidence="3 4">5.1.1.7</ecNumber>
    </recommendedName>
    <alternativeName>
        <fullName evidence="3">PLP-independent amino acid racemase</fullName>
    </alternativeName>
</protein>
<evidence type="ECO:0000256" key="1">
    <source>
        <dbReference type="ARBA" id="ARBA00010219"/>
    </source>
</evidence>
<feature type="binding site" evidence="3">
    <location>
        <begin position="72"/>
        <end position="73"/>
    </location>
    <ligand>
        <name>substrate</name>
    </ligand>
</feature>
<comment type="similarity">
    <text evidence="1 3">Belongs to the diaminopimelate epimerase family.</text>
</comment>
<dbReference type="SUPFAM" id="SSF54506">
    <property type="entry name" value="Diaminopimelate epimerase-like"/>
    <property type="match status" value="2"/>
</dbReference>
<dbReference type="Gene3D" id="3.10.310.10">
    <property type="entry name" value="Diaminopimelate Epimerase, Chain A, domain 1"/>
    <property type="match status" value="2"/>
</dbReference>
<organism evidence="5 6">
    <name type="scientific">Candidatus Blautia stercorigallinarum</name>
    <dbReference type="NCBI Taxonomy" id="2838501"/>
    <lineage>
        <taxon>Bacteria</taxon>
        <taxon>Bacillati</taxon>
        <taxon>Bacillota</taxon>
        <taxon>Clostridia</taxon>
        <taxon>Lachnospirales</taxon>
        <taxon>Lachnospiraceae</taxon>
        <taxon>Blautia</taxon>
    </lineage>
</organism>
<dbReference type="Pfam" id="PF01678">
    <property type="entry name" value="DAP_epimerase"/>
    <property type="match status" value="2"/>
</dbReference>
<keyword evidence="3" id="KW-0457">Lysine biosynthesis</keyword>
<dbReference type="NCBIfam" id="TIGR00652">
    <property type="entry name" value="DapF"/>
    <property type="match status" value="1"/>
</dbReference>
<feature type="binding site" evidence="3">
    <location>
        <position position="11"/>
    </location>
    <ligand>
        <name>substrate</name>
    </ligand>
</feature>
<accession>A0A9D1TF51</accession>
<comment type="subcellular location">
    <subcellularLocation>
        <location evidence="3">Cytoplasm</location>
    </subcellularLocation>
</comment>
<feature type="site" description="Could be important to modulate the pK values of the two catalytic cysteine residues" evidence="3">
    <location>
        <position position="160"/>
    </location>
</feature>
<dbReference type="EC" id="5.1.1.7" evidence="3 4"/>
<reference evidence="5" key="1">
    <citation type="journal article" date="2021" name="PeerJ">
        <title>Extensive microbial diversity within the chicken gut microbiome revealed by metagenomics and culture.</title>
        <authorList>
            <person name="Gilroy R."/>
            <person name="Ravi A."/>
            <person name="Getino M."/>
            <person name="Pursley I."/>
            <person name="Horton D.L."/>
            <person name="Alikhan N.F."/>
            <person name="Baker D."/>
            <person name="Gharbi K."/>
            <person name="Hall N."/>
            <person name="Watson M."/>
            <person name="Adriaenssens E.M."/>
            <person name="Foster-Nyarko E."/>
            <person name="Jarju S."/>
            <person name="Secka A."/>
            <person name="Antonio M."/>
            <person name="Oren A."/>
            <person name="Chaudhuri R.R."/>
            <person name="La Ragione R."/>
            <person name="Hildebrand F."/>
            <person name="Pallen M.J."/>
        </authorList>
    </citation>
    <scope>NUCLEOTIDE SEQUENCE</scope>
    <source>
        <strain evidence="5">CHK195-9823</strain>
    </source>
</reference>
<dbReference type="GO" id="GO:0009089">
    <property type="term" value="P:lysine biosynthetic process via diaminopimelate"/>
    <property type="evidence" value="ECO:0007669"/>
    <property type="project" value="UniProtKB-UniRule"/>
</dbReference>
<name>A0A9D1TF51_9FIRM</name>
<gene>
    <name evidence="3 5" type="primary">dapF</name>
    <name evidence="5" type="ORF">H9747_06200</name>
</gene>
<feature type="binding site" evidence="3">
    <location>
        <position position="62"/>
    </location>
    <ligand>
        <name>substrate</name>
    </ligand>
</feature>
<dbReference type="AlphaFoldDB" id="A0A9D1TF51"/>
<comment type="catalytic activity">
    <reaction evidence="3">
        <text>(2S,6S)-2,6-diaminopimelate = meso-2,6-diaminopimelate</text>
        <dbReference type="Rhea" id="RHEA:15393"/>
        <dbReference type="ChEBI" id="CHEBI:57609"/>
        <dbReference type="ChEBI" id="CHEBI:57791"/>
        <dbReference type="EC" id="5.1.1.7"/>
    </reaction>
</comment>
<dbReference type="HAMAP" id="MF_00197">
    <property type="entry name" value="DAP_epimerase"/>
    <property type="match status" value="1"/>
</dbReference>
<evidence type="ECO:0000256" key="4">
    <source>
        <dbReference type="NCBIfam" id="TIGR00652"/>
    </source>
</evidence>
<keyword evidence="3" id="KW-0963">Cytoplasm</keyword>
<dbReference type="PANTHER" id="PTHR31689">
    <property type="entry name" value="DIAMINOPIMELATE EPIMERASE, CHLOROPLASTIC"/>
    <property type="match status" value="1"/>
</dbReference>
<dbReference type="PANTHER" id="PTHR31689:SF0">
    <property type="entry name" value="DIAMINOPIMELATE EPIMERASE"/>
    <property type="match status" value="1"/>
</dbReference>
<dbReference type="Proteomes" id="UP000886814">
    <property type="component" value="Unassembled WGS sequence"/>
</dbReference>
<comment type="caution">
    <text evidence="3">Lacks conserved residue(s) required for the propagation of feature annotation.</text>
</comment>
<evidence type="ECO:0000256" key="2">
    <source>
        <dbReference type="ARBA" id="ARBA00023235"/>
    </source>
</evidence>
<dbReference type="InterPro" id="IPR001653">
    <property type="entry name" value="DAP_epimerase_DapF"/>
</dbReference>
<keyword evidence="2 3" id="KW-0413">Isomerase</keyword>